<dbReference type="EMBL" id="PCSR01000052">
    <property type="protein sequence ID" value="PIP53202.1"/>
    <property type="molecule type" value="Genomic_DNA"/>
</dbReference>
<name>A0A2H0B6C0_9BACT</name>
<protein>
    <recommendedName>
        <fullName evidence="3">DUF4258 domain-containing protein</fullName>
    </recommendedName>
</protein>
<reference evidence="1 2" key="1">
    <citation type="submission" date="2017-09" db="EMBL/GenBank/DDBJ databases">
        <title>Depth-based differentiation of microbial function through sediment-hosted aquifers and enrichment of novel symbionts in the deep terrestrial subsurface.</title>
        <authorList>
            <person name="Probst A.J."/>
            <person name="Ladd B."/>
            <person name="Jarett J.K."/>
            <person name="Geller-Mcgrath D.E."/>
            <person name="Sieber C.M."/>
            <person name="Emerson J.B."/>
            <person name="Anantharaman K."/>
            <person name="Thomas B.C."/>
            <person name="Malmstrom R."/>
            <person name="Stieglmeier M."/>
            <person name="Klingl A."/>
            <person name="Woyke T."/>
            <person name="Ryan C.M."/>
            <person name="Banfield J.F."/>
        </authorList>
    </citation>
    <scope>NUCLEOTIDE SEQUENCE [LARGE SCALE GENOMIC DNA]</scope>
    <source>
        <strain evidence="1">CG23_combo_of_CG06-09_8_20_14_all_34_8</strain>
    </source>
</reference>
<accession>A0A2H0B6C0</accession>
<dbReference type="AlphaFoldDB" id="A0A2H0B6C0"/>
<evidence type="ECO:0000313" key="2">
    <source>
        <dbReference type="Proteomes" id="UP000229459"/>
    </source>
</evidence>
<proteinExistence type="predicted"/>
<comment type="caution">
    <text evidence="1">The sequence shown here is derived from an EMBL/GenBank/DDBJ whole genome shotgun (WGS) entry which is preliminary data.</text>
</comment>
<dbReference type="Proteomes" id="UP000229459">
    <property type="component" value="Unassembled WGS sequence"/>
</dbReference>
<evidence type="ECO:0008006" key="3">
    <source>
        <dbReference type="Google" id="ProtNLM"/>
    </source>
</evidence>
<dbReference type="InterPro" id="IPR025354">
    <property type="entry name" value="DUF4258"/>
</dbReference>
<sequence length="103" mass="12303">MEYKGLIFTNHILQRMNERGIDFRDVYWAWAKPDEFVSAQTSGAYKYFRNKNGKKIAVVAKKNDQSKWVVLTCWQKEIVDWRTNNKKTKLSLWKNLWKMIGGN</sequence>
<evidence type="ECO:0000313" key="1">
    <source>
        <dbReference type="EMBL" id="PIP53202.1"/>
    </source>
</evidence>
<gene>
    <name evidence="1" type="ORF">COX08_02300</name>
</gene>
<dbReference type="Pfam" id="PF14076">
    <property type="entry name" value="DUF4258"/>
    <property type="match status" value="1"/>
</dbReference>
<organism evidence="1 2">
    <name type="scientific">Candidatus Beckwithbacteria bacterium CG23_combo_of_CG06-09_8_20_14_all_34_8</name>
    <dbReference type="NCBI Taxonomy" id="1974497"/>
    <lineage>
        <taxon>Bacteria</taxon>
        <taxon>Candidatus Beckwithiibacteriota</taxon>
    </lineage>
</organism>